<reference evidence="6 7" key="1">
    <citation type="submission" date="2020-08" db="EMBL/GenBank/DDBJ databases">
        <title>Genomic Encyclopedia of Type Strains, Phase IV (KMG-IV): sequencing the most valuable type-strain genomes for metagenomic binning, comparative biology and taxonomic classification.</title>
        <authorList>
            <person name="Goeker M."/>
        </authorList>
    </citation>
    <scope>NUCLEOTIDE SEQUENCE [LARGE SCALE GENOMIC DNA]</scope>
    <source>
        <strain evidence="6 7">DSM 102255</strain>
    </source>
</reference>
<keyword evidence="3 6" id="KW-0012">Acyltransferase</keyword>
<evidence type="ECO:0000256" key="3">
    <source>
        <dbReference type="ARBA" id="ARBA00023315"/>
    </source>
</evidence>
<dbReference type="GO" id="GO:0006654">
    <property type="term" value="P:phosphatidic acid biosynthetic process"/>
    <property type="evidence" value="ECO:0007669"/>
    <property type="project" value="TreeGrafter"/>
</dbReference>
<gene>
    <name evidence="6" type="ORF">FHS92_002680</name>
</gene>
<evidence type="ECO:0000256" key="4">
    <source>
        <dbReference type="SAM" id="Phobius"/>
    </source>
</evidence>
<organism evidence="6 7">
    <name type="scientific">Sphingobium subterraneum</name>
    <dbReference type="NCBI Taxonomy" id="627688"/>
    <lineage>
        <taxon>Bacteria</taxon>
        <taxon>Pseudomonadati</taxon>
        <taxon>Pseudomonadota</taxon>
        <taxon>Alphaproteobacteria</taxon>
        <taxon>Sphingomonadales</taxon>
        <taxon>Sphingomonadaceae</taxon>
        <taxon>Sphingobium</taxon>
    </lineage>
</organism>
<dbReference type="PANTHER" id="PTHR10434">
    <property type="entry name" value="1-ACYL-SN-GLYCEROL-3-PHOSPHATE ACYLTRANSFERASE"/>
    <property type="match status" value="1"/>
</dbReference>
<protein>
    <submittedName>
        <fullName evidence="6">1-acyl-sn-glycerol-3-phosphate acyltransferase</fullName>
        <ecNumber evidence="6">2.3.1.51</ecNumber>
    </submittedName>
</protein>
<proteinExistence type="predicted"/>
<dbReference type="SUPFAM" id="SSF69593">
    <property type="entry name" value="Glycerol-3-phosphate (1)-acyltransferase"/>
    <property type="match status" value="1"/>
</dbReference>
<evidence type="ECO:0000313" key="6">
    <source>
        <dbReference type="EMBL" id="MBB6124927.1"/>
    </source>
</evidence>
<name>A0A841J283_9SPHN</name>
<keyword evidence="4" id="KW-0472">Membrane</keyword>
<dbReference type="AlphaFoldDB" id="A0A841J283"/>
<dbReference type="EC" id="2.3.1.51" evidence="6"/>
<feature type="transmembrane region" description="Helical" evidence="4">
    <location>
        <begin position="12"/>
        <end position="34"/>
    </location>
</feature>
<dbReference type="EMBL" id="JACIJP010000004">
    <property type="protein sequence ID" value="MBB6124927.1"/>
    <property type="molecule type" value="Genomic_DNA"/>
</dbReference>
<evidence type="ECO:0000259" key="5">
    <source>
        <dbReference type="SMART" id="SM00563"/>
    </source>
</evidence>
<comment type="caution">
    <text evidence="6">The sequence shown here is derived from an EMBL/GenBank/DDBJ whole genome shotgun (WGS) entry which is preliminary data.</text>
</comment>
<keyword evidence="4" id="KW-0812">Transmembrane</keyword>
<feature type="domain" description="Phospholipid/glycerol acyltransferase" evidence="5">
    <location>
        <begin position="73"/>
        <end position="187"/>
    </location>
</feature>
<dbReference type="InterPro" id="IPR002123">
    <property type="entry name" value="Plipid/glycerol_acylTrfase"/>
</dbReference>
<evidence type="ECO:0000313" key="7">
    <source>
        <dbReference type="Proteomes" id="UP000552700"/>
    </source>
</evidence>
<dbReference type="Pfam" id="PF01553">
    <property type="entry name" value="Acyltransferase"/>
    <property type="match status" value="1"/>
</dbReference>
<keyword evidence="7" id="KW-1185">Reference proteome</keyword>
<dbReference type="Proteomes" id="UP000552700">
    <property type="component" value="Unassembled WGS sequence"/>
</dbReference>
<evidence type="ECO:0000256" key="1">
    <source>
        <dbReference type="ARBA" id="ARBA00005189"/>
    </source>
</evidence>
<sequence>MSIIILAIRSTLFAITFYGLSVFWILAAIPAGLYGQRAMLPFVRSWGWMHRLACQWILGQRVVIIGELPQEPMLYIFKHESMFETIDLLCLFPEPVIAAKQELLDIPGWGWIARRHGVIPLERKAGAKAMRQLQRKAKEAVTSGRPICLFPEGTRVPHGECPSLRSGFAGLYQLLKLPVVPVAIDTGRLSPRNGFLKRPGVITYKVGEIVPPGLPRDEAEAIVHAAINALNTCDCLTGNGAR</sequence>
<dbReference type="PANTHER" id="PTHR10434:SF40">
    <property type="entry name" value="1-ACYL-SN-GLYCEROL-3-PHOSPHATE ACYLTRANSFERASE"/>
    <property type="match status" value="1"/>
</dbReference>
<accession>A0A841J283</accession>
<keyword evidence="2 6" id="KW-0808">Transferase</keyword>
<dbReference type="GO" id="GO:0003841">
    <property type="term" value="F:1-acylglycerol-3-phosphate O-acyltransferase activity"/>
    <property type="evidence" value="ECO:0007669"/>
    <property type="project" value="UniProtKB-EC"/>
</dbReference>
<keyword evidence="4" id="KW-1133">Transmembrane helix</keyword>
<comment type="pathway">
    <text evidence="1">Lipid metabolism.</text>
</comment>
<evidence type="ECO:0000256" key="2">
    <source>
        <dbReference type="ARBA" id="ARBA00022679"/>
    </source>
</evidence>
<dbReference type="CDD" id="cd07989">
    <property type="entry name" value="LPLAT_AGPAT-like"/>
    <property type="match status" value="1"/>
</dbReference>
<dbReference type="SMART" id="SM00563">
    <property type="entry name" value="PlsC"/>
    <property type="match status" value="1"/>
</dbReference>